<organism evidence="13 14">
    <name type="scientific">Fusobacterium ulcerans</name>
    <dbReference type="NCBI Taxonomy" id="861"/>
    <lineage>
        <taxon>Bacteria</taxon>
        <taxon>Fusobacteriati</taxon>
        <taxon>Fusobacteriota</taxon>
        <taxon>Fusobacteriia</taxon>
        <taxon>Fusobacteriales</taxon>
        <taxon>Fusobacteriaceae</taxon>
        <taxon>Fusobacterium</taxon>
    </lineage>
</organism>
<evidence type="ECO:0000256" key="7">
    <source>
        <dbReference type="ARBA" id="ARBA00022777"/>
    </source>
</evidence>
<dbReference type="GO" id="GO:0030295">
    <property type="term" value="F:protein kinase activator activity"/>
    <property type="evidence" value="ECO:0007669"/>
    <property type="project" value="TreeGrafter"/>
</dbReference>
<proteinExistence type="predicted"/>
<dbReference type="PROSITE" id="PS50885">
    <property type="entry name" value="HAMP"/>
    <property type="match status" value="1"/>
</dbReference>
<evidence type="ECO:0000256" key="8">
    <source>
        <dbReference type="ARBA" id="ARBA00022840"/>
    </source>
</evidence>
<evidence type="ECO:0000256" key="10">
    <source>
        <dbReference type="SAM" id="Phobius"/>
    </source>
</evidence>
<evidence type="ECO:0000256" key="9">
    <source>
        <dbReference type="ARBA" id="ARBA00023012"/>
    </source>
</evidence>
<dbReference type="InterPro" id="IPR036890">
    <property type="entry name" value="HATPase_C_sf"/>
</dbReference>
<evidence type="ECO:0000259" key="12">
    <source>
        <dbReference type="PROSITE" id="PS50885"/>
    </source>
</evidence>
<dbReference type="GO" id="GO:0007234">
    <property type="term" value="P:osmosensory signaling via phosphorelay pathway"/>
    <property type="evidence" value="ECO:0007669"/>
    <property type="project" value="TreeGrafter"/>
</dbReference>
<comment type="catalytic activity">
    <reaction evidence="1">
        <text>ATP + protein L-histidine = ADP + protein N-phospho-L-histidine.</text>
        <dbReference type="EC" id="2.7.13.3"/>
    </reaction>
</comment>
<dbReference type="GO" id="GO:0016020">
    <property type="term" value="C:membrane"/>
    <property type="evidence" value="ECO:0007669"/>
    <property type="project" value="UniProtKB-SubCell"/>
</dbReference>
<keyword evidence="7 13" id="KW-0418">Kinase</keyword>
<comment type="subcellular location">
    <subcellularLocation>
        <location evidence="2">Membrane</location>
    </subcellularLocation>
</comment>
<evidence type="ECO:0000256" key="5">
    <source>
        <dbReference type="ARBA" id="ARBA00022679"/>
    </source>
</evidence>
<dbReference type="PROSITE" id="PS50109">
    <property type="entry name" value="HIS_KIN"/>
    <property type="match status" value="1"/>
</dbReference>
<dbReference type="GO" id="GO:0000156">
    <property type="term" value="F:phosphorelay response regulator activity"/>
    <property type="evidence" value="ECO:0007669"/>
    <property type="project" value="TreeGrafter"/>
</dbReference>
<dbReference type="PANTHER" id="PTHR42878">
    <property type="entry name" value="TWO-COMPONENT HISTIDINE KINASE"/>
    <property type="match status" value="1"/>
</dbReference>
<evidence type="ECO:0000256" key="4">
    <source>
        <dbReference type="ARBA" id="ARBA00022553"/>
    </source>
</evidence>
<keyword evidence="6" id="KW-0547">Nucleotide-binding</keyword>
<keyword evidence="10" id="KW-0812">Transmembrane</keyword>
<dbReference type="InterPro" id="IPR003660">
    <property type="entry name" value="HAMP_dom"/>
</dbReference>
<dbReference type="SMART" id="SM00387">
    <property type="entry name" value="HATPase_c"/>
    <property type="match status" value="1"/>
</dbReference>
<dbReference type="InterPro" id="IPR004358">
    <property type="entry name" value="Sig_transdc_His_kin-like_C"/>
</dbReference>
<evidence type="ECO:0000313" key="14">
    <source>
        <dbReference type="Proteomes" id="UP000249008"/>
    </source>
</evidence>
<dbReference type="EMBL" id="LS483487">
    <property type="protein sequence ID" value="SQJ00093.1"/>
    <property type="molecule type" value="Genomic_DNA"/>
</dbReference>
<evidence type="ECO:0000256" key="3">
    <source>
        <dbReference type="ARBA" id="ARBA00012438"/>
    </source>
</evidence>
<reference evidence="13 14" key="1">
    <citation type="submission" date="2018-06" db="EMBL/GenBank/DDBJ databases">
        <authorList>
            <consortium name="Pathogen Informatics"/>
            <person name="Doyle S."/>
        </authorList>
    </citation>
    <scope>NUCLEOTIDE SEQUENCE [LARGE SCALE GENOMIC DNA]</scope>
    <source>
        <strain evidence="13 14">NCTC12112</strain>
    </source>
</reference>
<dbReference type="KEGG" id="ful:C4N20_09470"/>
<evidence type="ECO:0000313" key="13">
    <source>
        <dbReference type="EMBL" id="SQJ00093.1"/>
    </source>
</evidence>
<dbReference type="Proteomes" id="UP000249008">
    <property type="component" value="Chromosome 1"/>
</dbReference>
<dbReference type="InterPro" id="IPR029016">
    <property type="entry name" value="GAF-like_dom_sf"/>
</dbReference>
<evidence type="ECO:0000259" key="11">
    <source>
        <dbReference type="PROSITE" id="PS50109"/>
    </source>
</evidence>
<keyword evidence="5 13" id="KW-0808">Transferase</keyword>
<sequence>MRIKKNSLLIKIIFYNDIAIMITSVTIALFLIFISFESLENKVVDSGRDKIILLSRGYNAAMINAKDDLFQISRNINVLAGKNLNSTLTYNTVAKLIRNQLTKKNLKMYSESLITIVSADGTTLGESGNGKDYFRIDERSRHILEKNLSRSESEMSNYYFSKVGKDIYARILLPYTSEGNNSKKKFIVMTMPINDNVLNELRNFVGLTEEDKIFLVVDNTYQLGDMKLKKGERFFKKKLNLEYDYFYGKKTVDNKSYYLSMYNIHNYNKQYIGNIGIALSGESILRTKVKVSFSILLIVVGLIVTSTTICARIFYELLSPLNKLIDAAEGISKGNYDFTLENEDVEEIRTLSKSFEQMAESVRNNEKMMKEKNIKLQENLNRIDAIEKILMGLQIEDDITLTVRSLQAAFTSEMGLGYSRAMYFRYSREIDTLVGECSHVNSVVKNDMMKAEKEESDGFEFQISTLTKLVALMKIPFKDDNLLGKALKEKRIIYHNDKGYKYNLGNDLFKSLGINNFLIFPVYSESRNYGCILVDYFGKDNLISQEEAELMTLLCINTSIRIGNKMLEEEKIDYERTATIGKLADRFFGRREDSLKKIISVVERMTECDYNNSCLKDGINSIRDEVIKIKHENAILKEYSKSYVNNMEIIEFEKFMYDVIEKMQPDLEANNITLSLFINYNGKIMGDRKQLEKAFNELIKNAKQAVMSKDTSSKKINLIVTKDKNIDKIRINIIDNGIGMTEEQLSNVFDPFISFNENTPGLGLALVQRIIKDHHGVIKFSSKIDEGTDVKITLNVYKEEI</sequence>
<keyword evidence="10" id="KW-1133">Transmembrane helix</keyword>
<dbReference type="Gene3D" id="3.30.565.10">
    <property type="entry name" value="Histidine kinase-like ATPase, C-terminal domain"/>
    <property type="match status" value="1"/>
</dbReference>
<dbReference type="PRINTS" id="PR00344">
    <property type="entry name" value="BCTRLSENSOR"/>
</dbReference>
<evidence type="ECO:0000256" key="6">
    <source>
        <dbReference type="ARBA" id="ARBA00022741"/>
    </source>
</evidence>
<dbReference type="InterPro" id="IPR003594">
    <property type="entry name" value="HATPase_dom"/>
</dbReference>
<name>A0AAX2J8A1_9FUSO</name>
<dbReference type="Gene3D" id="3.30.450.40">
    <property type="match status" value="1"/>
</dbReference>
<dbReference type="AlphaFoldDB" id="A0AAX2J8A1"/>
<keyword evidence="9" id="KW-0902">Two-component regulatory system</keyword>
<dbReference type="Pfam" id="PF02518">
    <property type="entry name" value="HATPase_c"/>
    <property type="match status" value="1"/>
</dbReference>
<feature type="domain" description="HAMP" evidence="12">
    <location>
        <begin position="315"/>
        <end position="367"/>
    </location>
</feature>
<gene>
    <name evidence="13" type="primary">kinA</name>
    <name evidence="13" type="ORF">NCTC12112_00448</name>
</gene>
<dbReference type="Pfam" id="PF00672">
    <property type="entry name" value="HAMP"/>
    <property type="match status" value="1"/>
</dbReference>
<keyword evidence="4" id="KW-0597">Phosphoprotein</keyword>
<dbReference type="SMART" id="SM00304">
    <property type="entry name" value="HAMP"/>
    <property type="match status" value="1"/>
</dbReference>
<dbReference type="GO" id="GO:0005524">
    <property type="term" value="F:ATP binding"/>
    <property type="evidence" value="ECO:0007669"/>
    <property type="project" value="UniProtKB-KW"/>
</dbReference>
<keyword evidence="10" id="KW-0472">Membrane</keyword>
<accession>A0AAX2J8A1</accession>
<dbReference type="SUPFAM" id="SSF55874">
    <property type="entry name" value="ATPase domain of HSP90 chaperone/DNA topoisomerase II/histidine kinase"/>
    <property type="match status" value="1"/>
</dbReference>
<protein>
    <recommendedName>
        <fullName evidence="3">histidine kinase</fullName>
        <ecNumber evidence="3">2.7.13.3</ecNumber>
    </recommendedName>
</protein>
<dbReference type="InterPro" id="IPR050351">
    <property type="entry name" value="BphY/WalK/GraS-like"/>
</dbReference>
<dbReference type="RefSeq" id="WP_005979409.1">
    <property type="nucleotide sequence ID" value="NZ_BAABXY010000001.1"/>
</dbReference>
<dbReference type="SUPFAM" id="SSF158472">
    <property type="entry name" value="HAMP domain-like"/>
    <property type="match status" value="1"/>
</dbReference>
<dbReference type="GO" id="GO:0004673">
    <property type="term" value="F:protein histidine kinase activity"/>
    <property type="evidence" value="ECO:0007669"/>
    <property type="project" value="UniProtKB-EC"/>
</dbReference>
<dbReference type="GeneID" id="78455040"/>
<dbReference type="PANTHER" id="PTHR42878:SF7">
    <property type="entry name" value="SENSOR HISTIDINE KINASE GLRK"/>
    <property type="match status" value="1"/>
</dbReference>
<feature type="domain" description="Histidine kinase" evidence="11">
    <location>
        <begin position="635"/>
        <end position="798"/>
    </location>
</feature>
<dbReference type="EC" id="2.7.13.3" evidence="3"/>
<dbReference type="SUPFAM" id="SSF55781">
    <property type="entry name" value="GAF domain-like"/>
    <property type="match status" value="1"/>
</dbReference>
<dbReference type="CDD" id="cd06225">
    <property type="entry name" value="HAMP"/>
    <property type="match status" value="1"/>
</dbReference>
<evidence type="ECO:0000256" key="2">
    <source>
        <dbReference type="ARBA" id="ARBA00004370"/>
    </source>
</evidence>
<evidence type="ECO:0000256" key="1">
    <source>
        <dbReference type="ARBA" id="ARBA00000085"/>
    </source>
</evidence>
<dbReference type="Gene3D" id="6.10.340.10">
    <property type="match status" value="1"/>
</dbReference>
<dbReference type="InterPro" id="IPR005467">
    <property type="entry name" value="His_kinase_dom"/>
</dbReference>
<feature type="transmembrane region" description="Helical" evidence="10">
    <location>
        <begin position="12"/>
        <end position="36"/>
    </location>
</feature>
<keyword evidence="8" id="KW-0067">ATP-binding</keyword>